<sequence length="129" mass="14700">MSDQGFISRLQKLISDEGHTPSSFANKIDVQRSTLSHLLNGRNKPSVDLLLKIHKHYPEYSMDYLILGKYSAKPKEFINEQNLFTAENKNEQDSTTTNDTLVNSDPATFVYKELVVLNPDGTYTRYKAV</sequence>
<dbReference type="CDD" id="cd00093">
    <property type="entry name" value="HTH_XRE"/>
    <property type="match status" value="1"/>
</dbReference>
<evidence type="ECO:0000259" key="1">
    <source>
        <dbReference type="PROSITE" id="PS50943"/>
    </source>
</evidence>
<comment type="caution">
    <text evidence="2">The sequence shown here is derived from an EMBL/GenBank/DDBJ whole genome shotgun (WGS) entry which is preliminary data.</text>
</comment>
<reference evidence="2 3" key="1">
    <citation type="submission" date="2019-08" db="EMBL/GenBank/DDBJ databases">
        <title>Genome of Luteibaculum oceani JCM 18817.</title>
        <authorList>
            <person name="Bowman J.P."/>
        </authorList>
    </citation>
    <scope>NUCLEOTIDE SEQUENCE [LARGE SCALE GENOMIC DNA]</scope>
    <source>
        <strain evidence="2 3">JCM 18817</strain>
    </source>
</reference>
<dbReference type="GO" id="GO:0003677">
    <property type="term" value="F:DNA binding"/>
    <property type="evidence" value="ECO:0007669"/>
    <property type="project" value="InterPro"/>
</dbReference>
<dbReference type="AlphaFoldDB" id="A0A5C6VC27"/>
<keyword evidence="3" id="KW-1185">Reference proteome</keyword>
<dbReference type="Gene3D" id="1.10.260.40">
    <property type="entry name" value="lambda repressor-like DNA-binding domains"/>
    <property type="match status" value="1"/>
</dbReference>
<dbReference type="PROSITE" id="PS50943">
    <property type="entry name" value="HTH_CROC1"/>
    <property type="match status" value="1"/>
</dbReference>
<dbReference type="OrthoDB" id="1034290at2"/>
<gene>
    <name evidence="2" type="ORF">FRX97_03205</name>
</gene>
<evidence type="ECO:0000313" key="2">
    <source>
        <dbReference type="EMBL" id="TXC82116.1"/>
    </source>
</evidence>
<dbReference type="EMBL" id="VORB01000002">
    <property type="protein sequence ID" value="TXC82116.1"/>
    <property type="molecule type" value="Genomic_DNA"/>
</dbReference>
<name>A0A5C6VC27_9FLAO</name>
<dbReference type="SUPFAM" id="SSF47413">
    <property type="entry name" value="lambda repressor-like DNA-binding domains"/>
    <property type="match status" value="1"/>
</dbReference>
<evidence type="ECO:0000313" key="3">
    <source>
        <dbReference type="Proteomes" id="UP000321168"/>
    </source>
</evidence>
<feature type="domain" description="HTH cro/C1-type" evidence="1">
    <location>
        <begin position="24"/>
        <end position="65"/>
    </location>
</feature>
<proteinExistence type="predicted"/>
<dbReference type="InterPro" id="IPR001387">
    <property type="entry name" value="Cro/C1-type_HTH"/>
</dbReference>
<dbReference type="RefSeq" id="WP_147013325.1">
    <property type="nucleotide sequence ID" value="NZ_VORB01000002.1"/>
</dbReference>
<dbReference type="SMART" id="SM00530">
    <property type="entry name" value="HTH_XRE"/>
    <property type="match status" value="1"/>
</dbReference>
<protein>
    <submittedName>
        <fullName evidence="2">Helix-turn-helix transcriptional regulator</fullName>
    </submittedName>
</protein>
<dbReference type="InterPro" id="IPR010982">
    <property type="entry name" value="Lambda_DNA-bd_dom_sf"/>
</dbReference>
<dbReference type="Proteomes" id="UP000321168">
    <property type="component" value="Unassembled WGS sequence"/>
</dbReference>
<accession>A0A5C6VC27</accession>
<organism evidence="2 3">
    <name type="scientific">Luteibaculum oceani</name>
    <dbReference type="NCBI Taxonomy" id="1294296"/>
    <lineage>
        <taxon>Bacteria</taxon>
        <taxon>Pseudomonadati</taxon>
        <taxon>Bacteroidota</taxon>
        <taxon>Flavobacteriia</taxon>
        <taxon>Flavobacteriales</taxon>
        <taxon>Luteibaculaceae</taxon>
        <taxon>Luteibaculum</taxon>
    </lineage>
</organism>
<dbReference type="Pfam" id="PF01381">
    <property type="entry name" value="HTH_3"/>
    <property type="match status" value="1"/>
</dbReference>